<reference evidence="1 2" key="1">
    <citation type="submission" date="2024-03" db="EMBL/GenBank/DDBJ databases">
        <title>Reference genomes for the five species model microbial community.</title>
        <authorList>
            <person name="Padfield D."/>
        </authorList>
    </citation>
    <scope>NUCLEOTIDE SEQUENCE [LARGE SCALE GENOMIC DNA]</scope>
    <source>
        <strain evidence="1 2">AB1</strain>
    </source>
</reference>
<name>A0ABD5JVK9_9HYPH</name>
<dbReference type="AlphaFoldDB" id="A0ABD5JVK9"/>
<proteinExistence type="predicted"/>
<dbReference type="RefSeq" id="WP_339439348.1">
    <property type="nucleotide sequence ID" value="NZ_JBBHKQ010000001.1"/>
</dbReference>
<protein>
    <submittedName>
        <fullName evidence="1">Uncharacterized protein</fullName>
    </submittedName>
</protein>
<gene>
    <name evidence="1" type="ORF">WIX40_06575</name>
</gene>
<organism evidence="1 2">
    <name type="scientific">Ochrobactrum teleogrylli</name>
    <dbReference type="NCBI Taxonomy" id="2479765"/>
    <lineage>
        <taxon>Bacteria</taxon>
        <taxon>Pseudomonadati</taxon>
        <taxon>Pseudomonadota</taxon>
        <taxon>Alphaproteobacteria</taxon>
        <taxon>Hyphomicrobiales</taxon>
        <taxon>Brucellaceae</taxon>
        <taxon>Brucella/Ochrobactrum group</taxon>
        <taxon>Ochrobactrum</taxon>
    </lineage>
</organism>
<dbReference type="Proteomes" id="UP001362311">
    <property type="component" value="Unassembled WGS sequence"/>
</dbReference>
<comment type="caution">
    <text evidence="1">The sequence shown here is derived from an EMBL/GenBank/DDBJ whole genome shotgun (WGS) entry which is preliminary data.</text>
</comment>
<evidence type="ECO:0000313" key="2">
    <source>
        <dbReference type="Proteomes" id="UP001362311"/>
    </source>
</evidence>
<evidence type="ECO:0000313" key="1">
    <source>
        <dbReference type="EMBL" id="MEJ5899771.1"/>
    </source>
</evidence>
<accession>A0ABD5JVK9</accession>
<sequence length="68" mass="7364">MGSGKHWTITEFISAPDDVLSLVDAQSPQFLVSGSKVYKIEAVQEDQAENAKAILFRGGPLDTGDRLD</sequence>
<dbReference type="EMBL" id="JBBHKQ010000001">
    <property type="protein sequence ID" value="MEJ5899771.1"/>
    <property type="molecule type" value="Genomic_DNA"/>
</dbReference>